<dbReference type="EMBL" id="FTNV01000001">
    <property type="protein sequence ID" value="SIR98714.1"/>
    <property type="molecule type" value="Genomic_DNA"/>
</dbReference>
<sequence>MRIMTGRTLLGGARALMLCGLLAVPALTPAALAAQSSGDTSAQSVSRADLIRLLGRLHEDNAVRADLSALGFSGAKLDLAVQHAKDMLSDPVIAGYIADRVLAVRDGSVVPVARAQGLLWTVIDEGLGHLPLRDLRYYYQVEQVVLGAMPQRICGRAVRGDLAPDRMAEETARAAARLNFEGLRNYYRIQLRAAQLGAQRGAAQLPPQRAARAEAAIFGVVTRTIAAREDAARVMGSFANLDRASDRDACIAGKVFIDAVLTLEGRELQDALIQLSTP</sequence>
<gene>
    <name evidence="2" type="ORF">SAMN05421666_0967</name>
</gene>
<feature type="signal peptide" evidence="1">
    <location>
        <begin position="1"/>
        <end position="33"/>
    </location>
</feature>
<evidence type="ECO:0000313" key="3">
    <source>
        <dbReference type="Proteomes" id="UP000186019"/>
    </source>
</evidence>
<proteinExistence type="predicted"/>
<feature type="chain" id="PRO_5009941638" evidence="1">
    <location>
        <begin position="34"/>
        <end position="278"/>
    </location>
</feature>
<dbReference type="AlphaFoldDB" id="A0A1N7FEJ4"/>
<evidence type="ECO:0000256" key="1">
    <source>
        <dbReference type="SAM" id="SignalP"/>
    </source>
</evidence>
<keyword evidence="3" id="KW-1185">Reference proteome</keyword>
<keyword evidence="1" id="KW-0732">Signal</keyword>
<dbReference type="OrthoDB" id="7738101at2"/>
<reference evidence="2 3" key="1">
    <citation type="submission" date="2017-01" db="EMBL/GenBank/DDBJ databases">
        <authorList>
            <person name="Mah S.A."/>
            <person name="Swanson W.J."/>
            <person name="Moy G.W."/>
            <person name="Vacquier V.D."/>
        </authorList>
    </citation>
    <scope>NUCLEOTIDE SEQUENCE [LARGE SCALE GENOMIC DNA]</scope>
    <source>
        <strain evidence="2 3">DSM 29590</strain>
    </source>
</reference>
<accession>A0A1N7FEJ4</accession>
<dbReference type="Proteomes" id="UP000186019">
    <property type="component" value="Unassembled WGS sequence"/>
</dbReference>
<organism evidence="2 3">
    <name type="scientific">Roseovarius nanhaiticus</name>
    <dbReference type="NCBI Taxonomy" id="573024"/>
    <lineage>
        <taxon>Bacteria</taxon>
        <taxon>Pseudomonadati</taxon>
        <taxon>Pseudomonadota</taxon>
        <taxon>Alphaproteobacteria</taxon>
        <taxon>Rhodobacterales</taxon>
        <taxon>Roseobacteraceae</taxon>
        <taxon>Roseovarius</taxon>
    </lineage>
</organism>
<dbReference type="RefSeq" id="WP_076531440.1">
    <property type="nucleotide sequence ID" value="NZ_FOAC01000001.1"/>
</dbReference>
<dbReference type="STRING" id="573024.SAMN05216208_1169"/>
<protein>
    <submittedName>
        <fullName evidence="2">Uncharacterized protein</fullName>
    </submittedName>
</protein>
<evidence type="ECO:0000313" key="2">
    <source>
        <dbReference type="EMBL" id="SIR98714.1"/>
    </source>
</evidence>
<name>A0A1N7FEJ4_9RHOB</name>